<accession>A0A8H7SFX7</accession>
<protein>
    <submittedName>
        <fullName evidence="2">Uncharacterized protein</fullName>
    </submittedName>
</protein>
<name>A0A8H7SFX7_9FUNG</name>
<feature type="compositionally biased region" description="Acidic residues" evidence="1">
    <location>
        <begin position="85"/>
        <end position="98"/>
    </location>
</feature>
<dbReference type="EMBL" id="JAEPRE010000521">
    <property type="protein sequence ID" value="KAG2228386.1"/>
    <property type="molecule type" value="Genomic_DNA"/>
</dbReference>
<reference evidence="2" key="1">
    <citation type="submission" date="2021-01" db="EMBL/GenBank/DDBJ databases">
        <title>Metabolic potential, ecology and presence of endohyphal bacteria is reflected in genomic diversity of Mucoromycotina.</title>
        <authorList>
            <person name="Muszewska A."/>
            <person name="Okrasinska A."/>
            <person name="Steczkiewicz K."/>
            <person name="Drgas O."/>
            <person name="Orlowska M."/>
            <person name="Perlinska-Lenart U."/>
            <person name="Aleksandrzak-Piekarczyk T."/>
            <person name="Szatraj K."/>
            <person name="Zielenkiewicz U."/>
            <person name="Pilsyk S."/>
            <person name="Malc E."/>
            <person name="Mieczkowski P."/>
            <person name="Kruszewska J.S."/>
            <person name="Biernat P."/>
            <person name="Pawlowska J."/>
        </authorList>
    </citation>
    <scope>NUCLEOTIDE SEQUENCE</scope>
    <source>
        <strain evidence="2">WA0000018081</strain>
    </source>
</reference>
<evidence type="ECO:0000313" key="2">
    <source>
        <dbReference type="EMBL" id="KAG2228386.1"/>
    </source>
</evidence>
<dbReference type="AlphaFoldDB" id="A0A8H7SFX7"/>
<evidence type="ECO:0000313" key="3">
    <source>
        <dbReference type="Proteomes" id="UP000613177"/>
    </source>
</evidence>
<proteinExistence type="predicted"/>
<dbReference type="Proteomes" id="UP000613177">
    <property type="component" value="Unassembled WGS sequence"/>
</dbReference>
<feature type="region of interest" description="Disordered" evidence="1">
    <location>
        <begin position="85"/>
        <end position="112"/>
    </location>
</feature>
<organism evidence="2 3">
    <name type="scientific">Thamnidium elegans</name>
    <dbReference type="NCBI Taxonomy" id="101142"/>
    <lineage>
        <taxon>Eukaryota</taxon>
        <taxon>Fungi</taxon>
        <taxon>Fungi incertae sedis</taxon>
        <taxon>Mucoromycota</taxon>
        <taxon>Mucoromycotina</taxon>
        <taxon>Mucoromycetes</taxon>
        <taxon>Mucorales</taxon>
        <taxon>Mucorineae</taxon>
        <taxon>Mucoraceae</taxon>
        <taxon>Thamnidium</taxon>
    </lineage>
</organism>
<sequence>MQFTQETLIHKRYKRARTNSSYAKIENHLDEILRGDTPLDTVPAVTTELSNNDQIYLEENGLDTTEWTRLENDDDSDNIDFSFEDDEIASDHEEEEDILSDRETTDPTVNSNSNYIERDIYVPSYPFSPIQEYSIRLMNVCEETNICREGHRLLSRLINEIIADTRIGKTSKILAREACDKLVKTKVPVDLVTSHEICGANECYLYDIRKDISLTACPICGATRSKTSTLKTVNITDKIAKLLICDDVRERLAYRADNFPKDHVLKQRFSSDKVYTDAFDGELYVNFVENNLFENKYDVAVKLDIDGFRSKFSRTKLVMVHCVVLNYDISERFTRENTFQIAIIFSKSKIDLNSYLRPIVRELSSLSRTPLLVKKKWTSSSYQ</sequence>
<keyword evidence="3" id="KW-1185">Reference proteome</keyword>
<evidence type="ECO:0000256" key="1">
    <source>
        <dbReference type="SAM" id="MobiDB-lite"/>
    </source>
</evidence>
<comment type="caution">
    <text evidence="2">The sequence shown here is derived from an EMBL/GenBank/DDBJ whole genome shotgun (WGS) entry which is preliminary data.</text>
</comment>
<gene>
    <name evidence="2" type="ORF">INT48_001096</name>
</gene>